<gene>
    <name evidence="2" type="ORF">N7482_004847</name>
</gene>
<keyword evidence="3" id="KW-1185">Reference proteome</keyword>
<feature type="compositionally biased region" description="Basic and acidic residues" evidence="1">
    <location>
        <begin position="1"/>
        <end position="12"/>
    </location>
</feature>
<dbReference type="AlphaFoldDB" id="A0A9W9LQW9"/>
<proteinExistence type="predicted"/>
<name>A0A9W9LQW9_9EURO</name>
<feature type="region of interest" description="Disordered" evidence="1">
    <location>
        <begin position="1"/>
        <end position="35"/>
    </location>
</feature>
<accession>A0A9W9LQW9</accession>
<dbReference type="GeneID" id="81426148"/>
<evidence type="ECO:0000256" key="1">
    <source>
        <dbReference type="SAM" id="MobiDB-lite"/>
    </source>
</evidence>
<evidence type="ECO:0000313" key="2">
    <source>
        <dbReference type="EMBL" id="KAJ5169253.1"/>
    </source>
</evidence>
<reference evidence="2" key="2">
    <citation type="journal article" date="2023" name="IMA Fungus">
        <title>Comparative genomic study of the Penicillium genus elucidates a diverse pangenome and 15 lateral gene transfer events.</title>
        <authorList>
            <person name="Petersen C."/>
            <person name="Sorensen T."/>
            <person name="Nielsen M.R."/>
            <person name="Sondergaard T.E."/>
            <person name="Sorensen J.L."/>
            <person name="Fitzpatrick D.A."/>
            <person name="Frisvad J.C."/>
            <person name="Nielsen K.L."/>
        </authorList>
    </citation>
    <scope>NUCLEOTIDE SEQUENCE</scope>
    <source>
        <strain evidence="2">IBT 26290</strain>
    </source>
</reference>
<comment type="caution">
    <text evidence="2">The sequence shown here is derived from an EMBL/GenBank/DDBJ whole genome shotgun (WGS) entry which is preliminary data.</text>
</comment>
<reference evidence="2" key="1">
    <citation type="submission" date="2022-11" db="EMBL/GenBank/DDBJ databases">
        <authorList>
            <person name="Petersen C."/>
        </authorList>
    </citation>
    <scope>NUCLEOTIDE SEQUENCE</scope>
    <source>
        <strain evidence="2">IBT 26290</strain>
    </source>
</reference>
<dbReference type="RefSeq" id="XP_056545714.1">
    <property type="nucleotide sequence ID" value="XM_056686972.1"/>
</dbReference>
<dbReference type="Proteomes" id="UP001149163">
    <property type="component" value="Unassembled WGS sequence"/>
</dbReference>
<protein>
    <submittedName>
        <fullName evidence="2">Uncharacterized protein</fullName>
    </submittedName>
</protein>
<evidence type="ECO:0000313" key="3">
    <source>
        <dbReference type="Proteomes" id="UP001149163"/>
    </source>
</evidence>
<feature type="compositionally biased region" description="Polar residues" evidence="1">
    <location>
        <begin position="18"/>
        <end position="32"/>
    </location>
</feature>
<sequence>MTIRVQRPDQKAGLDGCKQQQNNNTKGKSVQVQELRRRSAARCKFEIKEDKQSRPFLRQRCLGGHVS</sequence>
<organism evidence="2 3">
    <name type="scientific">Penicillium canariense</name>
    <dbReference type="NCBI Taxonomy" id="189055"/>
    <lineage>
        <taxon>Eukaryota</taxon>
        <taxon>Fungi</taxon>
        <taxon>Dikarya</taxon>
        <taxon>Ascomycota</taxon>
        <taxon>Pezizomycotina</taxon>
        <taxon>Eurotiomycetes</taxon>
        <taxon>Eurotiomycetidae</taxon>
        <taxon>Eurotiales</taxon>
        <taxon>Aspergillaceae</taxon>
        <taxon>Penicillium</taxon>
    </lineage>
</organism>
<dbReference type="EMBL" id="JAPQKN010000002">
    <property type="protein sequence ID" value="KAJ5169253.1"/>
    <property type="molecule type" value="Genomic_DNA"/>
</dbReference>